<proteinExistence type="predicted"/>
<gene>
    <name evidence="1" type="ORF">FRACYDRAFT_254883</name>
</gene>
<evidence type="ECO:0000313" key="2">
    <source>
        <dbReference type="Proteomes" id="UP000095751"/>
    </source>
</evidence>
<dbReference type="AlphaFoldDB" id="A0A1E7EK77"/>
<dbReference type="KEGG" id="fcy:FRACYDRAFT_254883"/>
<organism evidence="1 2">
    <name type="scientific">Fragilariopsis cylindrus CCMP1102</name>
    <dbReference type="NCBI Taxonomy" id="635003"/>
    <lineage>
        <taxon>Eukaryota</taxon>
        <taxon>Sar</taxon>
        <taxon>Stramenopiles</taxon>
        <taxon>Ochrophyta</taxon>
        <taxon>Bacillariophyta</taxon>
        <taxon>Bacillariophyceae</taxon>
        <taxon>Bacillariophycidae</taxon>
        <taxon>Bacillariales</taxon>
        <taxon>Bacillariaceae</taxon>
        <taxon>Fragilariopsis</taxon>
    </lineage>
</organism>
<reference evidence="1 2" key="1">
    <citation type="submission" date="2016-09" db="EMBL/GenBank/DDBJ databases">
        <title>Extensive genetic diversity and differential bi-allelic expression allows diatom success in the polar Southern Ocean.</title>
        <authorList>
            <consortium name="DOE Joint Genome Institute"/>
            <person name="Mock T."/>
            <person name="Otillar R.P."/>
            <person name="Strauss J."/>
            <person name="Dupont C."/>
            <person name="Frickenhaus S."/>
            <person name="Maumus F."/>
            <person name="Mcmullan M."/>
            <person name="Sanges R."/>
            <person name="Schmutz J."/>
            <person name="Toseland A."/>
            <person name="Valas R."/>
            <person name="Veluchamy A."/>
            <person name="Ward B.J."/>
            <person name="Allen A."/>
            <person name="Barry K."/>
            <person name="Falciatore A."/>
            <person name="Ferrante M."/>
            <person name="Fortunato A.E."/>
            <person name="Gloeckner G."/>
            <person name="Gruber A."/>
            <person name="Hipkin R."/>
            <person name="Janech M."/>
            <person name="Kroth P."/>
            <person name="Leese F."/>
            <person name="Lindquist E."/>
            <person name="Lyon B.R."/>
            <person name="Martin J."/>
            <person name="Mayer C."/>
            <person name="Parker M."/>
            <person name="Quesneville H."/>
            <person name="Raymond J."/>
            <person name="Uhlig C."/>
            <person name="Valentin K.U."/>
            <person name="Worden A.Z."/>
            <person name="Armbrust E.V."/>
            <person name="Bowler C."/>
            <person name="Green B."/>
            <person name="Moulton V."/>
            <person name="Van Oosterhout C."/>
            <person name="Grigoriev I."/>
        </authorList>
    </citation>
    <scope>NUCLEOTIDE SEQUENCE [LARGE SCALE GENOMIC DNA]</scope>
    <source>
        <strain evidence="1 2">CCMP1102</strain>
    </source>
</reference>
<protein>
    <submittedName>
        <fullName evidence="1">Uncharacterized protein</fullName>
    </submittedName>
</protein>
<accession>A0A1E7EK77</accession>
<sequence length="109" mass="13098">MACNRDFVYDGKTLSWNVIIELFYHPKGAFENSRNVHQVRHMRYNVAFPDHFTRQNVSDAKQPFEETTIAFQYQWLANRMDCSRDFFDNVLEQYRNEDSYSDEILEAKS</sequence>
<dbReference type="EMBL" id="KV784412">
    <property type="protein sequence ID" value="OEU06331.1"/>
    <property type="molecule type" value="Genomic_DNA"/>
</dbReference>
<dbReference type="OrthoDB" id="8192384at2759"/>
<dbReference type="InParanoid" id="A0A1E7EK77"/>
<evidence type="ECO:0000313" key="1">
    <source>
        <dbReference type="EMBL" id="OEU06331.1"/>
    </source>
</evidence>
<keyword evidence="2" id="KW-1185">Reference proteome</keyword>
<name>A0A1E7EK77_9STRA</name>
<dbReference type="Proteomes" id="UP000095751">
    <property type="component" value="Unassembled WGS sequence"/>
</dbReference>